<gene>
    <name evidence="1" type="ORF">G3M78_07250</name>
</gene>
<name>A0A7T0G3B7_9BACT</name>
<reference evidence="2" key="1">
    <citation type="submission" date="2020-02" db="EMBL/GenBank/DDBJ databases">
        <title>Genomic and physiological characterization of two novel Nitrospinaceae genera.</title>
        <authorList>
            <person name="Mueller A.J."/>
            <person name="Jung M.-Y."/>
            <person name="Strachan C.R."/>
            <person name="Herbold C.W."/>
            <person name="Kirkegaard R.H."/>
            <person name="Daims H."/>
        </authorList>
    </citation>
    <scope>NUCLEOTIDE SEQUENCE [LARGE SCALE GENOMIC DNA]</scope>
</reference>
<dbReference type="AlphaFoldDB" id="A0A7T0G3B7"/>
<dbReference type="EMBL" id="CP048620">
    <property type="protein sequence ID" value="QPJ65194.1"/>
    <property type="molecule type" value="Genomic_DNA"/>
</dbReference>
<organism evidence="1 2">
    <name type="scientific">Candidatus Nitrohelix vancouverensis</name>
    <dbReference type="NCBI Taxonomy" id="2705534"/>
    <lineage>
        <taxon>Bacteria</taxon>
        <taxon>Pseudomonadati</taxon>
        <taxon>Nitrospinota/Tectimicrobiota group</taxon>
        <taxon>Nitrospinota</taxon>
        <taxon>Nitrospinia</taxon>
        <taxon>Nitrospinales</taxon>
        <taxon>Nitrospinaceae</taxon>
        <taxon>Candidatus Nitrohelix</taxon>
    </lineage>
</organism>
<dbReference type="SUPFAM" id="SSF53756">
    <property type="entry name" value="UDP-Glycosyltransferase/glycogen phosphorylase"/>
    <property type="match status" value="1"/>
</dbReference>
<proteinExistence type="predicted"/>
<dbReference type="Proteomes" id="UP000594464">
    <property type="component" value="Chromosome"/>
</dbReference>
<evidence type="ECO:0000313" key="1">
    <source>
        <dbReference type="EMBL" id="QPJ65194.1"/>
    </source>
</evidence>
<dbReference type="GO" id="GO:0016740">
    <property type="term" value="F:transferase activity"/>
    <property type="evidence" value="ECO:0007669"/>
    <property type="project" value="UniProtKB-KW"/>
</dbReference>
<dbReference type="CDD" id="cd03794">
    <property type="entry name" value="GT4_WbuB-like"/>
    <property type="match status" value="1"/>
</dbReference>
<keyword evidence="1" id="KW-0808">Transferase</keyword>
<dbReference type="Pfam" id="PF13692">
    <property type="entry name" value="Glyco_trans_1_4"/>
    <property type="match status" value="1"/>
</dbReference>
<dbReference type="Gene3D" id="3.40.50.2000">
    <property type="entry name" value="Glycogen Phosphorylase B"/>
    <property type="match status" value="2"/>
</dbReference>
<evidence type="ECO:0000313" key="2">
    <source>
        <dbReference type="Proteomes" id="UP000594464"/>
    </source>
</evidence>
<protein>
    <submittedName>
        <fullName evidence="1">Glycosyltransferase family 4 protein</fullName>
    </submittedName>
</protein>
<accession>A0A7T0G3B7</accession>
<dbReference type="PANTHER" id="PTHR12526">
    <property type="entry name" value="GLYCOSYLTRANSFERASE"/>
    <property type="match status" value="1"/>
</dbReference>
<sequence>MKISFLCFDLSDNSLGRAALLAKAASKDHEVELIGPIKASGLWEPMKDLDLPIKSFPWGRFPSFAGTMKKMAAAVEGDVMVACKLRMASYGVGLMARKINGKPLLVDIDDWELGFFLRANFWGRLGRMLNWSNPNGMPSAWLMERWVARADGVFVSNRFLQKRFGGDMIYHCRDTEILDPDRFDSNAIKRRLGLEGFKTIMFLGTPRAHKGVEDLIQCMRFVEDPKARLVIVGAGSELEEILERYPEVKDRVKVFPRIPFSELPDYLSAGDIAAIPQRHTSDTVGQMPAKIFDAMAMAKPIVSTRVSDIPDVLGGFGYLVEPGNVRGLAEALNYIISHPEEARQMGANARRRCQENFDIRILREQLMECVGKAGGKIR</sequence>
<dbReference type="KEGG" id="nva:G3M78_07250"/>